<dbReference type="EMBL" id="OKQU01000002">
    <property type="protein sequence ID" value="SPE09408.1"/>
    <property type="molecule type" value="Genomic_DNA"/>
</dbReference>
<gene>
    <name evidence="8" type="primary">birA_2</name>
    <name evidence="7" type="ORF">LES8486_01415</name>
    <name evidence="8" type="ORF">LES9216_01562</name>
</gene>
<sequence length="260" mass="28227">MSHKFYTMNLITQSSMPEQITVIDVVDSTMIKGRDMLNAGVSRPFGVVSNQQTAGYGKKGRSFFSPKGAGIYQTFVFDIQNEFDAGLLTTGVAVSVAHAIFKVSGIQVDLKWVNDLYLNDRKIAGILVEGILTNNVVTQVAIGIGLNILPTAVPQELKHIVGTLGVDVDKNLLVQTIFSEIVSDFSDYKSGLHLTYYRKHSYLQNKHVILKTGNADVEGDICGVGDHGELLIEQNGHVSAFISGDVTKVVLREIAGNGDK</sequence>
<dbReference type="PANTHER" id="PTHR12835">
    <property type="entry name" value="BIOTIN PROTEIN LIGASE"/>
    <property type="match status" value="1"/>
</dbReference>
<dbReference type="Gene3D" id="2.30.30.100">
    <property type="match status" value="1"/>
</dbReference>
<dbReference type="InterPro" id="IPR008988">
    <property type="entry name" value="Transcriptional_repressor_C"/>
</dbReference>
<evidence type="ECO:0000313" key="9">
    <source>
        <dbReference type="Proteomes" id="UP000237923"/>
    </source>
</evidence>
<organism evidence="8 9">
    <name type="scientific">Leuconostoc suionicum</name>
    <dbReference type="NCBI Taxonomy" id="1511761"/>
    <lineage>
        <taxon>Bacteria</taxon>
        <taxon>Bacillati</taxon>
        <taxon>Bacillota</taxon>
        <taxon>Bacilli</taxon>
        <taxon>Lactobacillales</taxon>
        <taxon>Lactobacillaceae</taxon>
        <taxon>Leuconostoc</taxon>
    </lineage>
</organism>
<dbReference type="AlphaFoldDB" id="A0A2N9KEY2"/>
<reference evidence="7 10" key="2">
    <citation type="submission" date="2018-02" db="EMBL/GenBank/DDBJ databases">
        <authorList>
            <person name="Rodrigo-Torres L."/>
            <person name="Arahal R. D."/>
            <person name="Lucena T."/>
        </authorList>
    </citation>
    <scope>NUCLEOTIDE SEQUENCE [LARGE SCALE GENOMIC DNA]</scope>
    <source>
        <strain evidence="7 10">CECT 8486</strain>
    </source>
</reference>
<dbReference type="Proteomes" id="UP000239237">
    <property type="component" value="Unassembled WGS sequence"/>
</dbReference>
<dbReference type="CDD" id="cd16442">
    <property type="entry name" value="BPL"/>
    <property type="match status" value="1"/>
</dbReference>
<accession>A0A2N9KEY2</accession>
<keyword evidence="3" id="KW-0067">ATP-binding</keyword>
<dbReference type="SUPFAM" id="SSF50037">
    <property type="entry name" value="C-terminal domain of transcriptional repressors"/>
    <property type="match status" value="1"/>
</dbReference>
<name>A0A2N9KEY2_9LACO</name>
<dbReference type="InterPro" id="IPR004143">
    <property type="entry name" value="BPL_LPL_catalytic"/>
</dbReference>
<dbReference type="NCBIfam" id="TIGR00121">
    <property type="entry name" value="birA_ligase"/>
    <property type="match status" value="1"/>
</dbReference>
<evidence type="ECO:0000313" key="8">
    <source>
        <dbReference type="EMBL" id="SPE09408.1"/>
    </source>
</evidence>
<dbReference type="InterPro" id="IPR003142">
    <property type="entry name" value="BPL_C"/>
</dbReference>
<dbReference type="Gene3D" id="3.30.930.10">
    <property type="entry name" value="Bira Bifunctional Protein, Domain 2"/>
    <property type="match status" value="1"/>
</dbReference>
<evidence type="ECO:0000256" key="5">
    <source>
        <dbReference type="ARBA" id="ARBA00024227"/>
    </source>
</evidence>
<dbReference type="SUPFAM" id="SSF55681">
    <property type="entry name" value="Class II aaRS and biotin synthetases"/>
    <property type="match status" value="1"/>
</dbReference>
<dbReference type="EMBL" id="OKQR01000002">
    <property type="protein sequence ID" value="SPD93752.1"/>
    <property type="molecule type" value="Genomic_DNA"/>
</dbReference>
<proteinExistence type="predicted"/>
<feature type="domain" description="BPL/LPL catalytic" evidence="6">
    <location>
        <begin position="5"/>
        <end position="189"/>
    </location>
</feature>
<evidence type="ECO:0000256" key="2">
    <source>
        <dbReference type="ARBA" id="ARBA00022741"/>
    </source>
</evidence>
<dbReference type="EC" id="6.3.4.15" evidence="5"/>
<dbReference type="GeneID" id="99674979"/>
<reference evidence="8 9" key="1">
    <citation type="submission" date="2018-02" db="EMBL/GenBank/DDBJ databases">
        <authorList>
            <person name="Cohen D.B."/>
            <person name="Kent A.D."/>
        </authorList>
    </citation>
    <scope>NUCLEOTIDE SEQUENCE [LARGE SCALE GENOMIC DNA]</scope>
    <source>
        <strain evidence="8 9">CECT 9216</strain>
    </source>
</reference>
<dbReference type="Pfam" id="PF02237">
    <property type="entry name" value="BPL_C"/>
    <property type="match status" value="1"/>
</dbReference>
<protein>
    <recommendedName>
        <fullName evidence="5">biotin--[biotin carboxyl-carrier protein] ligase</fullName>
        <ecNumber evidence="5">6.3.4.15</ecNumber>
    </recommendedName>
</protein>
<dbReference type="PROSITE" id="PS51733">
    <property type="entry name" value="BPL_LPL_CATALYTIC"/>
    <property type="match status" value="1"/>
</dbReference>
<dbReference type="GO" id="GO:0009249">
    <property type="term" value="P:protein lipoylation"/>
    <property type="evidence" value="ECO:0007669"/>
    <property type="project" value="UniProtKB-ARBA"/>
</dbReference>
<dbReference type="GO" id="GO:0016740">
    <property type="term" value="F:transferase activity"/>
    <property type="evidence" value="ECO:0007669"/>
    <property type="project" value="UniProtKB-ARBA"/>
</dbReference>
<evidence type="ECO:0000313" key="7">
    <source>
        <dbReference type="EMBL" id="SPD93752.1"/>
    </source>
</evidence>
<dbReference type="GO" id="GO:0004077">
    <property type="term" value="F:biotin--[biotin carboxyl-carrier protein] ligase activity"/>
    <property type="evidence" value="ECO:0007669"/>
    <property type="project" value="UniProtKB-EC"/>
</dbReference>
<dbReference type="GO" id="GO:0005737">
    <property type="term" value="C:cytoplasm"/>
    <property type="evidence" value="ECO:0007669"/>
    <property type="project" value="TreeGrafter"/>
</dbReference>
<keyword evidence="1 8" id="KW-0436">Ligase</keyword>
<dbReference type="Proteomes" id="UP000237923">
    <property type="component" value="Unassembled WGS sequence"/>
</dbReference>
<dbReference type="PANTHER" id="PTHR12835:SF5">
    <property type="entry name" value="BIOTIN--PROTEIN LIGASE"/>
    <property type="match status" value="1"/>
</dbReference>
<keyword evidence="2" id="KW-0547">Nucleotide-binding</keyword>
<evidence type="ECO:0000256" key="1">
    <source>
        <dbReference type="ARBA" id="ARBA00022598"/>
    </source>
</evidence>
<evidence type="ECO:0000313" key="10">
    <source>
        <dbReference type="Proteomes" id="UP000239237"/>
    </source>
</evidence>
<keyword evidence="4" id="KW-0092">Biotin</keyword>
<evidence type="ECO:0000256" key="3">
    <source>
        <dbReference type="ARBA" id="ARBA00022840"/>
    </source>
</evidence>
<dbReference type="InterPro" id="IPR004408">
    <property type="entry name" value="Biotin_CoA_COase_ligase"/>
</dbReference>
<evidence type="ECO:0000256" key="4">
    <source>
        <dbReference type="ARBA" id="ARBA00023267"/>
    </source>
</evidence>
<evidence type="ECO:0000259" key="6">
    <source>
        <dbReference type="PROSITE" id="PS51733"/>
    </source>
</evidence>
<dbReference type="InterPro" id="IPR045864">
    <property type="entry name" value="aa-tRNA-synth_II/BPL/LPL"/>
</dbReference>
<dbReference type="RefSeq" id="WP_227005832.1">
    <property type="nucleotide sequence ID" value="NZ_AP017935.1"/>
</dbReference>
<keyword evidence="10" id="KW-1185">Reference proteome</keyword>
<dbReference type="GO" id="GO:0005524">
    <property type="term" value="F:ATP binding"/>
    <property type="evidence" value="ECO:0007669"/>
    <property type="project" value="UniProtKB-KW"/>
</dbReference>
<dbReference type="Pfam" id="PF03099">
    <property type="entry name" value="BPL_LplA_LipB"/>
    <property type="match status" value="1"/>
</dbReference>